<reference evidence="2 3" key="1">
    <citation type="submission" date="2020-01" db="EMBL/GenBank/DDBJ databases">
        <title>Genomes of bacteria type strains.</title>
        <authorList>
            <person name="Chen J."/>
            <person name="Zhu S."/>
            <person name="Yang J."/>
        </authorList>
    </citation>
    <scope>NUCLEOTIDE SEQUENCE [LARGE SCALE GENOMIC DNA]</scope>
    <source>
        <strain evidence="2 3">DSM 16655</strain>
    </source>
</reference>
<feature type="compositionally biased region" description="Polar residues" evidence="1">
    <location>
        <begin position="227"/>
        <end position="236"/>
    </location>
</feature>
<dbReference type="Proteomes" id="UP001320715">
    <property type="component" value="Unassembled WGS sequence"/>
</dbReference>
<protein>
    <submittedName>
        <fullName evidence="2">Uncharacterized protein</fullName>
    </submittedName>
</protein>
<accession>A0ABT1CWH8</accession>
<gene>
    <name evidence="2" type="ORF">GTW23_17060</name>
</gene>
<dbReference type="RefSeq" id="WP_252916665.1">
    <property type="nucleotide sequence ID" value="NZ_JAAAML010000003.1"/>
</dbReference>
<feature type="region of interest" description="Disordered" evidence="1">
    <location>
        <begin position="103"/>
        <end position="123"/>
    </location>
</feature>
<sequence>MTEAYAAAGRLGLSATDVSVAGELALVDRLIDLLTALEPFEIKQSAVSGDSGPGEGRVPGKGQEKGQGIGDGICDAAGDAAAVATAGSVMAATSETGAQLAAAEAADAGPVPEGHAAKPSAESTRAMLARMRAVLDREAARLGEDGLEGKAAVDQVALIARTLEKIDQMERLIAEDQARTAGQRLGPQEREQLRQTVRQLIIAAAERLAVERAGGPDEAHEAHEANQAGQARSSASPCGPPG</sequence>
<feature type="region of interest" description="Disordered" evidence="1">
    <location>
        <begin position="212"/>
        <end position="242"/>
    </location>
</feature>
<keyword evidence="3" id="KW-1185">Reference proteome</keyword>
<comment type="caution">
    <text evidence="2">The sequence shown here is derived from an EMBL/GenBank/DDBJ whole genome shotgun (WGS) entry which is preliminary data.</text>
</comment>
<organism evidence="2 3">
    <name type="scientific">Hoeflea alexandrii</name>
    <dbReference type="NCBI Taxonomy" id="288436"/>
    <lineage>
        <taxon>Bacteria</taxon>
        <taxon>Pseudomonadati</taxon>
        <taxon>Pseudomonadota</taxon>
        <taxon>Alphaproteobacteria</taxon>
        <taxon>Hyphomicrobiales</taxon>
        <taxon>Rhizobiaceae</taxon>
        <taxon>Hoeflea</taxon>
    </lineage>
</organism>
<feature type="compositionally biased region" description="Gly residues" evidence="1">
    <location>
        <begin position="51"/>
        <end position="71"/>
    </location>
</feature>
<evidence type="ECO:0000313" key="2">
    <source>
        <dbReference type="EMBL" id="MCO6409895.1"/>
    </source>
</evidence>
<proteinExistence type="predicted"/>
<name>A0ABT1CWH8_9HYPH</name>
<evidence type="ECO:0000256" key="1">
    <source>
        <dbReference type="SAM" id="MobiDB-lite"/>
    </source>
</evidence>
<dbReference type="EMBL" id="JAAAML010000003">
    <property type="protein sequence ID" value="MCO6409895.1"/>
    <property type="molecule type" value="Genomic_DNA"/>
</dbReference>
<feature type="region of interest" description="Disordered" evidence="1">
    <location>
        <begin position="45"/>
        <end position="71"/>
    </location>
</feature>
<evidence type="ECO:0000313" key="3">
    <source>
        <dbReference type="Proteomes" id="UP001320715"/>
    </source>
</evidence>
<feature type="compositionally biased region" description="Basic and acidic residues" evidence="1">
    <location>
        <begin position="212"/>
        <end position="224"/>
    </location>
</feature>